<dbReference type="EMBL" id="GIFC01006544">
    <property type="protein sequence ID" value="MXU88627.1"/>
    <property type="molecule type" value="Transcribed_RNA"/>
</dbReference>
<feature type="compositionally biased region" description="Polar residues" evidence="1">
    <location>
        <begin position="43"/>
        <end position="54"/>
    </location>
</feature>
<proteinExistence type="predicted"/>
<dbReference type="AlphaFoldDB" id="A0A6B0UFQ6"/>
<sequence length="103" mass="10483">MSDGLRCASTRPAPPRVRAAACSAWTACWGAGCAERRLRSRGTPRTETASSSGSDPGARKSAAGTAAATPAEAGGRPETPSGDPGCRRRAVQGCTCWLCARSC</sequence>
<evidence type="ECO:0000256" key="1">
    <source>
        <dbReference type="SAM" id="MobiDB-lite"/>
    </source>
</evidence>
<feature type="region of interest" description="Disordered" evidence="1">
    <location>
        <begin position="38"/>
        <end position="89"/>
    </location>
</feature>
<accession>A0A6B0UFQ6</accession>
<reference evidence="2" key="1">
    <citation type="submission" date="2019-12" db="EMBL/GenBank/DDBJ databases">
        <title>An insight into the sialome of adult female Ixodes ricinus ticks feeding for 6 days.</title>
        <authorList>
            <person name="Perner J."/>
            <person name="Ribeiro J.M.C."/>
        </authorList>
    </citation>
    <scope>NUCLEOTIDE SEQUENCE</scope>
    <source>
        <strain evidence="2">Semi-engorged</strain>
        <tissue evidence="2">Salivary glands</tissue>
    </source>
</reference>
<protein>
    <submittedName>
        <fullName evidence="2">Putative secreted protein</fullName>
    </submittedName>
</protein>
<dbReference type="PROSITE" id="PS51257">
    <property type="entry name" value="PROKAR_LIPOPROTEIN"/>
    <property type="match status" value="1"/>
</dbReference>
<feature type="compositionally biased region" description="Low complexity" evidence="1">
    <location>
        <begin position="59"/>
        <end position="78"/>
    </location>
</feature>
<organism evidence="2">
    <name type="scientific">Ixodes ricinus</name>
    <name type="common">Common tick</name>
    <name type="synonym">Acarus ricinus</name>
    <dbReference type="NCBI Taxonomy" id="34613"/>
    <lineage>
        <taxon>Eukaryota</taxon>
        <taxon>Metazoa</taxon>
        <taxon>Ecdysozoa</taxon>
        <taxon>Arthropoda</taxon>
        <taxon>Chelicerata</taxon>
        <taxon>Arachnida</taxon>
        <taxon>Acari</taxon>
        <taxon>Parasitiformes</taxon>
        <taxon>Ixodida</taxon>
        <taxon>Ixodoidea</taxon>
        <taxon>Ixodidae</taxon>
        <taxon>Ixodinae</taxon>
        <taxon>Ixodes</taxon>
    </lineage>
</organism>
<name>A0A6B0UFQ6_IXORI</name>
<evidence type="ECO:0000313" key="2">
    <source>
        <dbReference type="EMBL" id="MXU88627.1"/>
    </source>
</evidence>